<keyword evidence="11" id="KW-0812">Transmembrane</keyword>
<protein>
    <recommendedName>
        <fullName evidence="2">histidine kinase</fullName>
        <ecNumber evidence="2">2.7.13.3</ecNumber>
    </recommendedName>
</protein>
<evidence type="ECO:0000256" key="2">
    <source>
        <dbReference type="ARBA" id="ARBA00012438"/>
    </source>
</evidence>
<dbReference type="InterPro" id="IPR003594">
    <property type="entry name" value="HATPase_dom"/>
</dbReference>
<dbReference type="SUPFAM" id="SSF55785">
    <property type="entry name" value="PYP-like sensor domain (PAS domain)"/>
    <property type="match status" value="1"/>
</dbReference>
<comment type="catalytic activity">
    <reaction evidence="1">
        <text>ATP + protein L-histidine = ADP + protein N-phospho-L-histidine.</text>
        <dbReference type="EC" id="2.7.13.3"/>
    </reaction>
</comment>
<evidence type="ECO:0000256" key="1">
    <source>
        <dbReference type="ARBA" id="ARBA00000085"/>
    </source>
</evidence>
<evidence type="ECO:0000256" key="11">
    <source>
        <dbReference type="SAM" id="Phobius"/>
    </source>
</evidence>
<dbReference type="Pfam" id="PF00512">
    <property type="entry name" value="HisKA"/>
    <property type="match status" value="1"/>
</dbReference>
<feature type="chain" id="PRO_5046360509" description="histidine kinase" evidence="12">
    <location>
        <begin position="24"/>
        <end position="674"/>
    </location>
</feature>
<keyword evidence="15" id="KW-1185">Reference proteome</keyword>
<keyword evidence="4" id="KW-0808">Transferase</keyword>
<dbReference type="SMART" id="SM00387">
    <property type="entry name" value="HATPase_c"/>
    <property type="match status" value="1"/>
</dbReference>
<comment type="caution">
    <text evidence="14">The sequence shown here is derived from an EMBL/GenBank/DDBJ whole genome shotgun (WGS) entry which is preliminary data.</text>
</comment>
<dbReference type="Pfam" id="PF00497">
    <property type="entry name" value="SBP_bac_3"/>
    <property type="match status" value="1"/>
</dbReference>
<dbReference type="SMART" id="SM00388">
    <property type="entry name" value="HisKA"/>
    <property type="match status" value="1"/>
</dbReference>
<keyword evidence="7" id="KW-0067">ATP-binding</keyword>
<evidence type="ECO:0000256" key="9">
    <source>
        <dbReference type="ARBA" id="ARBA00023139"/>
    </source>
</evidence>
<dbReference type="Gene3D" id="3.40.190.10">
    <property type="entry name" value="Periplasmic binding protein-like II"/>
    <property type="match status" value="2"/>
</dbReference>
<dbReference type="InterPro" id="IPR036890">
    <property type="entry name" value="HATPase_C_sf"/>
</dbReference>
<dbReference type="PRINTS" id="PR00344">
    <property type="entry name" value="BCTRLSENSOR"/>
</dbReference>
<evidence type="ECO:0000259" key="13">
    <source>
        <dbReference type="PROSITE" id="PS50109"/>
    </source>
</evidence>
<dbReference type="InterPro" id="IPR004358">
    <property type="entry name" value="Sig_transdc_His_kin-like_C"/>
</dbReference>
<keyword evidence="11" id="KW-0472">Membrane</keyword>
<dbReference type="SMART" id="SM00062">
    <property type="entry name" value="PBPb"/>
    <property type="match status" value="1"/>
</dbReference>
<dbReference type="SUPFAM" id="SSF47384">
    <property type="entry name" value="Homodimeric domain of signal transducing histidine kinase"/>
    <property type="match status" value="1"/>
</dbReference>
<keyword evidence="8" id="KW-0902">Two-component regulatory system</keyword>
<evidence type="ECO:0000313" key="15">
    <source>
        <dbReference type="Proteomes" id="UP001596142"/>
    </source>
</evidence>
<keyword evidence="10" id="KW-0449">Lipoprotein</keyword>
<dbReference type="SUPFAM" id="SSF53850">
    <property type="entry name" value="Periplasmic binding protein-like II"/>
    <property type="match status" value="1"/>
</dbReference>
<dbReference type="PANTHER" id="PTHR43065:SF10">
    <property type="entry name" value="PEROXIDE STRESS-ACTIVATED HISTIDINE KINASE MAK3"/>
    <property type="match status" value="1"/>
</dbReference>
<feature type="signal peptide" evidence="12">
    <location>
        <begin position="1"/>
        <end position="23"/>
    </location>
</feature>
<dbReference type="EC" id="2.7.13.3" evidence="2"/>
<keyword evidence="9" id="KW-0564">Palmitate</keyword>
<dbReference type="InterPro" id="IPR036097">
    <property type="entry name" value="HisK_dim/P_sf"/>
</dbReference>
<proteinExistence type="predicted"/>
<keyword evidence="12" id="KW-0732">Signal</keyword>
<dbReference type="Pfam" id="PF13188">
    <property type="entry name" value="PAS_8"/>
    <property type="match status" value="1"/>
</dbReference>
<dbReference type="RefSeq" id="WP_385937386.1">
    <property type="nucleotide sequence ID" value="NZ_JBHSOZ010000002.1"/>
</dbReference>
<dbReference type="InterPro" id="IPR001638">
    <property type="entry name" value="Solute-binding_3/MltF_N"/>
</dbReference>
<evidence type="ECO:0000256" key="4">
    <source>
        <dbReference type="ARBA" id="ARBA00022679"/>
    </source>
</evidence>
<feature type="transmembrane region" description="Helical" evidence="11">
    <location>
        <begin position="262"/>
        <end position="282"/>
    </location>
</feature>
<keyword evidence="11" id="KW-1133">Transmembrane helix</keyword>
<dbReference type="InterPro" id="IPR000014">
    <property type="entry name" value="PAS"/>
</dbReference>
<feature type="domain" description="Histidine kinase" evidence="13">
    <location>
        <begin position="455"/>
        <end position="666"/>
    </location>
</feature>
<gene>
    <name evidence="14" type="ORF">ACFPU1_00855</name>
</gene>
<dbReference type="PANTHER" id="PTHR43065">
    <property type="entry name" value="SENSOR HISTIDINE KINASE"/>
    <property type="match status" value="1"/>
</dbReference>
<dbReference type="Pfam" id="PF02518">
    <property type="entry name" value="HATPase_c"/>
    <property type="match status" value="1"/>
</dbReference>
<dbReference type="CDD" id="cd13704">
    <property type="entry name" value="PBP2_HisK"/>
    <property type="match status" value="1"/>
</dbReference>
<evidence type="ECO:0000256" key="10">
    <source>
        <dbReference type="ARBA" id="ARBA00023288"/>
    </source>
</evidence>
<keyword evidence="6" id="KW-0418">Kinase</keyword>
<dbReference type="EMBL" id="JBHSOZ010000002">
    <property type="protein sequence ID" value="MFC5711322.1"/>
    <property type="molecule type" value="Genomic_DNA"/>
</dbReference>
<evidence type="ECO:0000256" key="8">
    <source>
        <dbReference type="ARBA" id="ARBA00023012"/>
    </source>
</evidence>
<evidence type="ECO:0000256" key="7">
    <source>
        <dbReference type="ARBA" id="ARBA00022840"/>
    </source>
</evidence>
<dbReference type="Gene3D" id="3.30.450.20">
    <property type="entry name" value="PAS domain"/>
    <property type="match status" value="1"/>
</dbReference>
<dbReference type="InterPro" id="IPR003661">
    <property type="entry name" value="HisK_dim/P_dom"/>
</dbReference>
<evidence type="ECO:0000256" key="3">
    <source>
        <dbReference type="ARBA" id="ARBA00022553"/>
    </source>
</evidence>
<evidence type="ECO:0000256" key="6">
    <source>
        <dbReference type="ARBA" id="ARBA00022777"/>
    </source>
</evidence>
<dbReference type="Proteomes" id="UP001596142">
    <property type="component" value="Unassembled WGS sequence"/>
</dbReference>
<evidence type="ECO:0000256" key="12">
    <source>
        <dbReference type="SAM" id="SignalP"/>
    </source>
</evidence>
<dbReference type="InterPro" id="IPR035965">
    <property type="entry name" value="PAS-like_dom_sf"/>
</dbReference>
<keyword evidence="5" id="KW-0547">Nucleotide-binding</keyword>
<dbReference type="InterPro" id="IPR005467">
    <property type="entry name" value="His_kinase_dom"/>
</dbReference>
<dbReference type="SUPFAM" id="SSF55874">
    <property type="entry name" value="ATPase domain of HSP90 chaperone/DNA topoisomerase II/histidine kinase"/>
    <property type="match status" value="1"/>
</dbReference>
<keyword evidence="3" id="KW-0597">Phosphoprotein</keyword>
<sequence length="674" mass="77205">MWKAVSMLLLALGLAFSFSYVKAEEDLHHIPVTEQEFIVAYDPDLPPLHMENENLDGFSIEIFNEVAERTGLRIQYIPMSKEESLEAIREREIDMILSINFSEQDAEFMEFSESILSSSVGLVVPAEEENIEGITSLSGQVTALQRETIEYGFLRNVQGIRYQATSNQVTGLELLVSGRADAFVGNVLTAEHFFEERDLIENYQVVNNYVLPVEFSVGVQGEHYQLLHTINRGIREVKSDGTYTQIYENWFVDEEEQLISQLWRALQITGVLFLAIIILLLLGVRWNRQLKREVDKKTRVLNRLNQSLQYQVEQTKNSTEFQRQILNSSPRGIITINDNREVTTINPKAIHLLEADEDIKGKRFEEHPLLKKLLEGKYAQVMKGEGRQFLGQETIWTNSQNESLYLRYYVYPLYNFASEITGIIFAIEDNTAEQMVRQQMFEQEKNQALSRVVAGIAHEIRNPLSSIKTFVELIPKKFQSERFQKQITTHVPREIDRLNQLIEGLIDYARPKTQSVEVVNLISIVKDCAILFERTVNNKGFNLETDWPEQVCVKADPDQLKQVIINLMINGLDAMEERKDDNTLSLQLTVKKGPSSVFVIVKDEGPGITEEAKKKVFEPFYTTKAKGTGLGLSIAQQYVKENHGKLRIDGVKDKGTKVELEFPIVPCRREASKE</sequence>
<dbReference type="Gene3D" id="3.30.565.10">
    <property type="entry name" value="Histidine kinase-like ATPase, C-terminal domain"/>
    <property type="match status" value="1"/>
</dbReference>
<evidence type="ECO:0000256" key="5">
    <source>
        <dbReference type="ARBA" id="ARBA00022741"/>
    </source>
</evidence>
<dbReference type="CDD" id="cd00082">
    <property type="entry name" value="HisKA"/>
    <property type="match status" value="1"/>
</dbReference>
<dbReference type="Gene3D" id="1.10.287.130">
    <property type="match status" value="1"/>
</dbReference>
<reference evidence="15" key="1">
    <citation type="journal article" date="2019" name="Int. J. Syst. Evol. Microbiol.">
        <title>The Global Catalogue of Microorganisms (GCM) 10K type strain sequencing project: providing services to taxonomists for standard genome sequencing and annotation.</title>
        <authorList>
            <consortium name="The Broad Institute Genomics Platform"/>
            <consortium name="The Broad Institute Genome Sequencing Center for Infectious Disease"/>
            <person name="Wu L."/>
            <person name="Ma J."/>
        </authorList>
    </citation>
    <scope>NUCLEOTIDE SEQUENCE [LARGE SCALE GENOMIC DNA]</scope>
    <source>
        <strain evidence="15">CECT 7184</strain>
    </source>
</reference>
<dbReference type="PROSITE" id="PS50109">
    <property type="entry name" value="HIS_KIN"/>
    <property type="match status" value="1"/>
</dbReference>
<evidence type="ECO:0000313" key="14">
    <source>
        <dbReference type="EMBL" id="MFC5711322.1"/>
    </source>
</evidence>
<accession>A0ABW0YKR5</accession>
<organism evidence="14 15">
    <name type="scientific">Thalassorhabdus alkalitolerans</name>
    <dbReference type="NCBI Taxonomy" id="2282697"/>
    <lineage>
        <taxon>Bacteria</taxon>
        <taxon>Bacillati</taxon>
        <taxon>Bacillota</taxon>
        <taxon>Bacilli</taxon>
        <taxon>Bacillales</taxon>
        <taxon>Bacillaceae</taxon>
        <taxon>Thalassorhabdus</taxon>
    </lineage>
</organism>
<name>A0ABW0YKR5_9BACI</name>